<dbReference type="InterPro" id="IPR029063">
    <property type="entry name" value="SAM-dependent_MTases_sf"/>
</dbReference>
<keyword evidence="1" id="KW-0472">Membrane</keyword>
<protein>
    <submittedName>
        <fullName evidence="2">S-adenosyl-L-methionine-dependent methyltransferase</fullName>
    </submittedName>
</protein>
<feature type="transmembrane region" description="Helical" evidence="1">
    <location>
        <begin position="12"/>
        <end position="36"/>
    </location>
</feature>
<dbReference type="SUPFAM" id="SSF53335">
    <property type="entry name" value="S-adenosyl-L-methionine-dependent methyltransferases"/>
    <property type="match status" value="1"/>
</dbReference>
<proteinExistence type="predicted"/>
<dbReference type="GO" id="GO:0032259">
    <property type="term" value="P:methylation"/>
    <property type="evidence" value="ECO:0007669"/>
    <property type="project" value="UniProtKB-KW"/>
</dbReference>
<dbReference type="EMBL" id="JBBPHU010000004">
    <property type="protein sequence ID" value="KAK7518471.1"/>
    <property type="molecule type" value="Genomic_DNA"/>
</dbReference>
<keyword evidence="1" id="KW-0812">Transmembrane</keyword>
<evidence type="ECO:0000256" key="1">
    <source>
        <dbReference type="SAM" id="Phobius"/>
    </source>
</evidence>
<keyword evidence="3" id="KW-1185">Reference proteome</keyword>
<dbReference type="GO" id="GO:0008168">
    <property type="term" value="F:methyltransferase activity"/>
    <property type="evidence" value="ECO:0007669"/>
    <property type="project" value="UniProtKB-KW"/>
</dbReference>
<keyword evidence="2" id="KW-0489">Methyltransferase</keyword>
<dbReference type="Pfam" id="PF13489">
    <property type="entry name" value="Methyltransf_23"/>
    <property type="match status" value="1"/>
</dbReference>
<reference evidence="2 3" key="1">
    <citation type="submission" date="2024-04" db="EMBL/GenBank/DDBJ databases">
        <title>Phyllosticta paracitricarpa is synonymous to the EU quarantine fungus P. citricarpa based on phylogenomic analyses.</title>
        <authorList>
            <consortium name="Lawrence Berkeley National Laboratory"/>
            <person name="Van Ingen-Buijs V.A."/>
            <person name="Van Westerhoven A.C."/>
            <person name="Haridas S."/>
            <person name="Skiadas P."/>
            <person name="Martin F."/>
            <person name="Groenewald J.Z."/>
            <person name="Crous P.W."/>
            <person name="Seidl M.F."/>
        </authorList>
    </citation>
    <scope>NUCLEOTIDE SEQUENCE [LARGE SCALE GENOMIC DNA]</scope>
    <source>
        <strain evidence="2 3">CBS 123371</strain>
    </source>
</reference>
<dbReference type="Proteomes" id="UP001363622">
    <property type="component" value="Unassembled WGS sequence"/>
</dbReference>
<dbReference type="CDD" id="cd02440">
    <property type="entry name" value="AdoMet_MTases"/>
    <property type="match status" value="1"/>
</dbReference>
<sequence length="279" mass="31151">MAEPTLKEFASLAIAPGYFILLAVSQWTLTLFNVVFIRRDLSLLFDLPKLKSYAFGRFWNKYGEFMSENTPPETIRHLSTVRGTILDVGPGSGTQLCHFDSAKITRAYGIEPTTDLHDKLRSNAKKAGLGEKYTVLDAGAEPESLIPALAKAGVLADNAGEGIFDEVVVIRCLCHMPKPKESLDTMYRLLKPGGRLVTHEHVCNPWGKEIGGSFLSLVLQYLYVYPWESFINCRLNQDTRKMLFNTGGRDGSGWSEIHLEHLQPWSTLPTLTGYLVKKA</sequence>
<name>A0ABR1KNF6_9PEZI</name>
<gene>
    <name evidence="2" type="ORF">IWZ03DRAFT_146630</name>
</gene>
<evidence type="ECO:0000313" key="3">
    <source>
        <dbReference type="Proteomes" id="UP001363622"/>
    </source>
</evidence>
<dbReference type="InterPro" id="IPR052356">
    <property type="entry name" value="Thiol_S-MT"/>
</dbReference>
<evidence type="ECO:0000313" key="2">
    <source>
        <dbReference type="EMBL" id="KAK7518471.1"/>
    </source>
</evidence>
<comment type="caution">
    <text evidence="2">The sequence shown here is derived from an EMBL/GenBank/DDBJ whole genome shotgun (WGS) entry which is preliminary data.</text>
</comment>
<accession>A0ABR1KNF6</accession>
<dbReference type="Gene3D" id="3.40.50.150">
    <property type="entry name" value="Vaccinia Virus protein VP39"/>
    <property type="match status" value="1"/>
</dbReference>
<dbReference type="PANTHER" id="PTHR45036">
    <property type="entry name" value="METHYLTRANSFERASE LIKE 7B"/>
    <property type="match status" value="1"/>
</dbReference>
<organism evidence="2 3">
    <name type="scientific">Phyllosticta citriasiana</name>
    <dbReference type="NCBI Taxonomy" id="595635"/>
    <lineage>
        <taxon>Eukaryota</taxon>
        <taxon>Fungi</taxon>
        <taxon>Dikarya</taxon>
        <taxon>Ascomycota</taxon>
        <taxon>Pezizomycotina</taxon>
        <taxon>Dothideomycetes</taxon>
        <taxon>Dothideomycetes incertae sedis</taxon>
        <taxon>Botryosphaeriales</taxon>
        <taxon>Phyllostictaceae</taxon>
        <taxon>Phyllosticta</taxon>
    </lineage>
</organism>
<keyword evidence="1" id="KW-1133">Transmembrane helix</keyword>
<dbReference type="PANTHER" id="PTHR45036:SF1">
    <property type="entry name" value="METHYLTRANSFERASE LIKE 7A"/>
    <property type="match status" value="1"/>
</dbReference>
<keyword evidence="2" id="KW-0808">Transferase</keyword>